<protein>
    <submittedName>
        <fullName evidence="5">Uncharacterized protein</fullName>
    </submittedName>
</protein>
<dbReference type="InterPro" id="IPR032514">
    <property type="entry name" value="GtaA_central"/>
</dbReference>
<dbReference type="InterPro" id="IPR052743">
    <property type="entry name" value="Glutaminase_GtaA"/>
</dbReference>
<keyword evidence="2" id="KW-0812">Transmembrane</keyword>
<dbReference type="RefSeq" id="XP_043181933.1">
    <property type="nucleotide sequence ID" value="XM_043326501.1"/>
</dbReference>
<dbReference type="GeneID" id="67028964"/>
<evidence type="ECO:0000259" key="3">
    <source>
        <dbReference type="Pfam" id="PF16335"/>
    </source>
</evidence>
<feature type="domain" description="Glutaminase A N-terminal" evidence="4">
    <location>
        <begin position="546"/>
        <end position="776"/>
    </location>
</feature>
<feature type="domain" description="Glutaminase A central" evidence="3">
    <location>
        <begin position="781"/>
        <end position="1135"/>
    </location>
</feature>
<dbReference type="Proteomes" id="UP000650533">
    <property type="component" value="Chromosome 7"/>
</dbReference>
<feature type="region of interest" description="Disordered" evidence="1">
    <location>
        <begin position="1145"/>
        <end position="1167"/>
    </location>
</feature>
<dbReference type="Gene3D" id="3.40.50.11350">
    <property type="match status" value="1"/>
</dbReference>
<name>A0A8H8P0F9_9AGAM</name>
<evidence type="ECO:0000256" key="1">
    <source>
        <dbReference type="SAM" id="MobiDB-lite"/>
    </source>
</evidence>
<dbReference type="InterPro" id="IPR012341">
    <property type="entry name" value="6hp_glycosidase-like_sf"/>
</dbReference>
<sequence length="1194" mass="132287">MPGTGYSYEPLSPGAKFQWMPRHTRFRPRQFVTIFFTILLLFTFTSFFYWGDLTLFAYPEQSLWSSNATNFDEIFLREAQFPQHNLSAHYPEGRNGRFVRFSNQVWGLGWNNLLQERLLNTILAYESNRAPVFSPFEAWAHPPRDDKTPAGLRQVLKIPFNALLSGPPAGASWGPGDHHPRAISDKWWHVACPLPKRTVINADEVMKEIGKELDGVAMMNRWTTLLKDNPEQCIEIVGTQVFDFYLIGSTRVLSLWDMFSKHPAIQRLEDSEIVKEAVAKNMPKLQAVEGFSWRPHIPGATSVIAGLVGIHIRRGDYLGDEGKDNGHCLHLSQWGSTFTGWNQLPELLDQFNPPPRGDYEWGTSSPEVAEYYLRRCLPTPAQVASYLRAVRSDNHRLSRIFIATNAEKRYLSELRVVLAADGWAENAIVTSSDLELNWQAASVAMTVDMSILSRAEVFVGNGAQNISWQALPFSPPNFPLAVKSPYTSGWLEGYDKELAKQAPGFGTGTTLGWGCYVKVDNTTYRAMRGRNADNDTVQTQTQFTPTRTIINSRAGPVDLVITFLSALDTNDLVRLSLPFSYLSVSAVSNDGGSHAVSVYADIAGRWITSDTGDPAVWSTDANGSILIHQISLQNPRPYSEAQQRAQWGTVYLAANRTSGTTWQTGVEINVRSTFIKSGTLTNTLDTDFRGVGDRWPTMAIAQDLGDIATQAQVVIFALGHSRDPAVKYFSEAGVQARSLYFRSKFSSEVDAVRYAVYDYDNARAASIEFDNRIQNDAARYSPDYASVVALATRQAFASIEITLNGTGPAADLQDIKLFTKDAAVNDIGDSRDGVFSSVDSLYSIMPMLIYTNPNLGNYALASFFDYPQTRAQSYALHDLGLYYPRVLTHERQYRNPVDATANMIIMTYAFMRYTGDAKLAAKHYYTLKAWADYLVKNALAHSDQLTGDWFMTTGVSNQTNLALKGLIALKSMVEIQDAVGMSNESSTYENAAKSGLEQWMELSKLGTKFRYESSSEQPQLLHGLYADKILGLNFVPESVYAAQRTQWATGTKSFGVPFNEQYSITSIPWQYFTLAAMITGDTSLLNSAPFAPIKNFASKAQNKIYGLADVYDTIAGVASPGYGLRGNVGGSYALLALGTPNKTITQVPASPSPPPPTATPSSSANSSKASLTRWGAADIYLPLMLILLPCMFSF</sequence>
<dbReference type="EMBL" id="CP059664">
    <property type="protein sequence ID" value="QRW21696.1"/>
    <property type="molecule type" value="Genomic_DNA"/>
</dbReference>
<evidence type="ECO:0000259" key="4">
    <source>
        <dbReference type="Pfam" id="PF17168"/>
    </source>
</evidence>
<dbReference type="GO" id="GO:0005975">
    <property type="term" value="P:carbohydrate metabolic process"/>
    <property type="evidence" value="ECO:0007669"/>
    <property type="project" value="InterPro"/>
</dbReference>
<dbReference type="Pfam" id="PF17168">
    <property type="entry name" value="DUF5127"/>
    <property type="match status" value="1"/>
</dbReference>
<dbReference type="PANTHER" id="PTHR31987">
    <property type="entry name" value="GLUTAMINASE A-RELATED"/>
    <property type="match status" value="1"/>
</dbReference>
<dbReference type="PANTHER" id="PTHR31987:SF1">
    <property type="entry name" value="GLUTAMINASE A"/>
    <property type="match status" value="1"/>
</dbReference>
<evidence type="ECO:0000313" key="5">
    <source>
        <dbReference type="EMBL" id="QRW21696.1"/>
    </source>
</evidence>
<accession>A0A8H8P0F9</accession>
<reference evidence="5" key="1">
    <citation type="submission" date="2020-05" db="EMBL/GenBank/DDBJ databases">
        <title>Evolutionary and genomic comparisons of hybrid uninucleate and nonhybrid Rhizoctonia fungi.</title>
        <authorList>
            <person name="Li C."/>
            <person name="Chen X."/>
        </authorList>
    </citation>
    <scope>NUCLEOTIDE SEQUENCE</scope>
    <source>
        <strain evidence="5">AG-1 IA</strain>
    </source>
</reference>
<dbReference type="GO" id="GO:0003824">
    <property type="term" value="F:catalytic activity"/>
    <property type="evidence" value="ECO:0007669"/>
    <property type="project" value="UniProtKB-ARBA"/>
</dbReference>
<evidence type="ECO:0000313" key="6">
    <source>
        <dbReference type="Proteomes" id="UP000650533"/>
    </source>
</evidence>
<keyword evidence="2" id="KW-1133">Transmembrane helix</keyword>
<organism evidence="5 6">
    <name type="scientific">Rhizoctonia solani</name>
    <dbReference type="NCBI Taxonomy" id="456999"/>
    <lineage>
        <taxon>Eukaryota</taxon>
        <taxon>Fungi</taxon>
        <taxon>Dikarya</taxon>
        <taxon>Basidiomycota</taxon>
        <taxon>Agaricomycotina</taxon>
        <taxon>Agaricomycetes</taxon>
        <taxon>Cantharellales</taxon>
        <taxon>Ceratobasidiaceae</taxon>
        <taxon>Rhizoctonia</taxon>
    </lineage>
</organism>
<proteinExistence type="predicted"/>
<gene>
    <name evidence="5" type="ORF">RhiXN_06685</name>
</gene>
<feature type="transmembrane region" description="Helical" evidence="2">
    <location>
        <begin position="31"/>
        <end position="51"/>
    </location>
</feature>
<evidence type="ECO:0000256" key="2">
    <source>
        <dbReference type="SAM" id="Phobius"/>
    </source>
</evidence>
<dbReference type="InterPro" id="IPR008928">
    <property type="entry name" value="6-hairpin_glycosidase_sf"/>
</dbReference>
<keyword evidence="2" id="KW-0472">Membrane</keyword>
<dbReference type="KEGG" id="rsx:RhiXN_06685"/>
<dbReference type="SUPFAM" id="SSF48208">
    <property type="entry name" value="Six-hairpin glycosidases"/>
    <property type="match status" value="1"/>
</dbReference>
<dbReference type="AlphaFoldDB" id="A0A8H8P0F9"/>
<dbReference type="Pfam" id="PF16335">
    <property type="entry name" value="GtaA_6_Hairpin"/>
    <property type="match status" value="1"/>
</dbReference>
<dbReference type="Gene3D" id="1.50.10.10">
    <property type="match status" value="1"/>
</dbReference>
<dbReference type="CDD" id="cd11296">
    <property type="entry name" value="O-FucT_like"/>
    <property type="match status" value="1"/>
</dbReference>
<dbReference type="InterPro" id="IPR033433">
    <property type="entry name" value="GtaA_N"/>
</dbReference>